<keyword evidence="4 7" id="KW-1133">Transmembrane helix</keyword>
<dbReference type="GO" id="GO:0009055">
    <property type="term" value="F:electron transfer activity"/>
    <property type="evidence" value="ECO:0007669"/>
    <property type="project" value="InterPro"/>
</dbReference>
<feature type="domain" description="Cytochrome b561 bacterial/Ni-hydrogenase" evidence="8">
    <location>
        <begin position="72"/>
        <end position="247"/>
    </location>
</feature>
<dbReference type="PANTHER" id="PTHR30485:SF2">
    <property type="entry name" value="BLL0597 PROTEIN"/>
    <property type="match status" value="1"/>
</dbReference>
<feature type="transmembrane region" description="Helical" evidence="7">
    <location>
        <begin position="163"/>
        <end position="184"/>
    </location>
</feature>
<comment type="subcellular location">
    <subcellularLocation>
        <location evidence="1">Cell membrane</location>
        <topology evidence="1">Multi-pass membrane protein</topology>
    </subcellularLocation>
</comment>
<dbReference type="InterPro" id="IPR016174">
    <property type="entry name" value="Di-haem_cyt_TM"/>
</dbReference>
<evidence type="ECO:0000256" key="7">
    <source>
        <dbReference type="SAM" id="Phobius"/>
    </source>
</evidence>
<dbReference type="AlphaFoldDB" id="A0A4Z0F666"/>
<evidence type="ECO:0000256" key="3">
    <source>
        <dbReference type="ARBA" id="ARBA00022692"/>
    </source>
</evidence>
<feature type="transmembrane region" description="Helical" evidence="7">
    <location>
        <begin position="106"/>
        <end position="125"/>
    </location>
</feature>
<dbReference type="InterPro" id="IPR011577">
    <property type="entry name" value="Cyt_b561_bac/Ni-Hgenase"/>
</dbReference>
<evidence type="ECO:0000313" key="10">
    <source>
        <dbReference type="Proteomes" id="UP000297890"/>
    </source>
</evidence>
<dbReference type="GO" id="GO:0020037">
    <property type="term" value="F:heme binding"/>
    <property type="evidence" value="ECO:0007669"/>
    <property type="project" value="TreeGrafter"/>
</dbReference>
<keyword evidence="3 7" id="KW-0812">Transmembrane</keyword>
<feature type="transmembrane region" description="Helical" evidence="7">
    <location>
        <begin position="79"/>
        <end position="99"/>
    </location>
</feature>
<dbReference type="Pfam" id="PF01292">
    <property type="entry name" value="Ni_hydr_CYTB"/>
    <property type="match status" value="1"/>
</dbReference>
<evidence type="ECO:0000256" key="2">
    <source>
        <dbReference type="ARBA" id="ARBA00022475"/>
    </source>
</evidence>
<keyword evidence="5 7" id="KW-0472">Membrane</keyword>
<keyword evidence="2" id="KW-1003">Cell membrane</keyword>
<sequence>MPVTQSEHGRRGKLSVPERPEQTGAHGFDLGQALGDHVLSVWCIGVRSQVQQLHRGMITEMNEKNAARPVRVWDLPTRFFHWSLVVLLVVAWSTAQAGLEWMTYHLWAGYSILALLLFRLMWGFLGAPTAQFGSFIARPGVAWRYARELAAGRHAVYVGHNPLGGYMVFLLLLLVLIQVVTGLFSTDDILVSGPLADRVPRQYSRWATGVHKVNINILIAAVAVHVGAIGFYRWRFGDNLVLPMVTGKKLLSDEVAPHQGEASPWRAAGLLLISVVAVYLVVSCL</sequence>
<evidence type="ECO:0000256" key="6">
    <source>
        <dbReference type="SAM" id="MobiDB-lite"/>
    </source>
</evidence>
<feature type="region of interest" description="Disordered" evidence="6">
    <location>
        <begin position="1"/>
        <end position="21"/>
    </location>
</feature>
<name>A0A4Z0F666_9GAMM</name>
<dbReference type="EMBL" id="SRIO01000016">
    <property type="protein sequence ID" value="TFZ81729.1"/>
    <property type="molecule type" value="Genomic_DNA"/>
</dbReference>
<accession>A0A4Z0F666</accession>
<reference evidence="9 10" key="1">
    <citation type="journal article" date="2019" name="ISME J.">
        <title>Candidatus Macondimonas diazotrophica, a novel gammaproteobacterial genus dominating crude-oil-contaminated coastal sediments.</title>
        <authorList>
            <person name="Karthikeyan S."/>
            <person name="Konstantinidis K."/>
        </authorList>
    </citation>
    <scope>NUCLEOTIDE SEQUENCE [LARGE SCALE GENOMIC DNA]</scope>
    <source>
        <strain evidence="9 10">KTK01</strain>
    </source>
</reference>
<evidence type="ECO:0000313" key="9">
    <source>
        <dbReference type="EMBL" id="TFZ81729.1"/>
    </source>
</evidence>
<evidence type="ECO:0000256" key="1">
    <source>
        <dbReference type="ARBA" id="ARBA00004651"/>
    </source>
</evidence>
<dbReference type="SUPFAM" id="SSF81342">
    <property type="entry name" value="Transmembrane di-heme cytochromes"/>
    <property type="match status" value="1"/>
</dbReference>
<dbReference type="PANTHER" id="PTHR30485">
    <property type="entry name" value="NI/FE-HYDROGENASE 1 B-TYPE CYTOCHROME SUBUNIT"/>
    <property type="match status" value="1"/>
</dbReference>
<comment type="caution">
    <text evidence="9">The sequence shown here is derived from an EMBL/GenBank/DDBJ whole genome shotgun (WGS) entry which is preliminary data.</text>
</comment>
<evidence type="ECO:0000256" key="4">
    <source>
        <dbReference type="ARBA" id="ARBA00022989"/>
    </source>
</evidence>
<proteinExistence type="predicted"/>
<dbReference type="Proteomes" id="UP000297890">
    <property type="component" value="Unassembled WGS sequence"/>
</dbReference>
<dbReference type="Gene3D" id="1.20.950.20">
    <property type="entry name" value="Transmembrane di-heme cytochromes, Chain C"/>
    <property type="match status" value="1"/>
</dbReference>
<feature type="transmembrane region" description="Helical" evidence="7">
    <location>
        <begin position="213"/>
        <end position="234"/>
    </location>
</feature>
<evidence type="ECO:0000259" key="8">
    <source>
        <dbReference type="Pfam" id="PF01292"/>
    </source>
</evidence>
<dbReference type="GO" id="GO:0022904">
    <property type="term" value="P:respiratory electron transport chain"/>
    <property type="evidence" value="ECO:0007669"/>
    <property type="project" value="InterPro"/>
</dbReference>
<gene>
    <name evidence="9" type="ORF">E4680_11170</name>
</gene>
<protein>
    <recommendedName>
        <fullName evidence="8">Cytochrome b561 bacterial/Ni-hydrogenase domain-containing protein</fullName>
    </recommendedName>
</protein>
<keyword evidence="10" id="KW-1185">Reference proteome</keyword>
<dbReference type="GO" id="GO:0005886">
    <property type="term" value="C:plasma membrane"/>
    <property type="evidence" value="ECO:0007669"/>
    <property type="project" value="UniProtKB-SubCell"/>
</dbReference>
<dbReference type="OrthoDB" id="196472at2"/>
<feature type="transmembrane region" description="Helical" evidence="7">
    <location>
        <begin position="265"/>
        <end position="282"/>
    </location>
</feature>
<organism evidence="9 10">
    <name type="scientific">Candidatus Macondimonas diazotrophica</name>
    <dbReference type="NCBI Taxonomy" id="2305248"/>
    <lineage>
        <taxon>Bacteria</taxon>
        <taxon>Pseudomonadati</taxon>
        <taxon>Pseudomonadota</taxon>
        <taxon>Gammaproteobacteria</taxon>
        <taxon>Chromatiales</taxon>
        <taxon>Ectothiorhodospiraceae</taxon>
        <taxon>Candidatus Macondimonas</taxon>
    </lineage>
</organism>
<evidence type="ECO:0000256" key="5">
    <source>
        <dbReference type="ARBA" id="ARBA00023136"/>
    </source>
</evidence>
<dbReference type="InterPro" id="IPR051542">
    <property type="entry name" value="Hydrogenase_cytochrome"/>
</dbReference>